<feature type="compositionally biased region" description="Low complexity" evidence="1">
    <location>
        <begin position="8"/>
        <end position="22"/>
    </location>
</feature>
<accession>A0A9N9FCP1</accession>
<gene>
    <name evidence="2" type="ORF">RFULGI_LOCUS3513</name>
</gene>
<reference evidence="2" key="1">
    <citation type="submission" date="2021-06" db="EMBL/GenBank/DDBJ databases">
        <authorList>
            <person name="Kallberg Y."/>
            <person name="Tangrot J."/>
            <person name="Rosling A."/>
        </authorList>
    </citation>
    <scope>NUCLEOTIDE SEQUENCE</scope>
    <source>
        <strain evidence="2">IN212</strain>
    </source>
</reference>
<sequence>MVSSGKDASSSATVASPVTSGSPSELVHSNRSVYGVWEFFNIPVPSHGAKPIWKPSSQNLSEKFRLYMAGSMVGDAARRMFNGWTRSRQDGMEISNRDEKNRSLDMSSSSSISLSPSEPVDYTAPRLYKKASNSRLSSHRRPNSRLKAQTLSPIDDNPSTVSSNDDQPNDQATETDESKTTVTINVSDPRSEQPILVPHQEIDCEIEGIPSNQLNQNFDDSQSNNQEINLRNGSCQNSMTNNDGTNNQTLFVTAQESEGEIETSSITSTPKNSSEMNTQEENFVKPGNRRRRRKTKSSKNNPQQNSQQESSNTEQRSFKHESLPKYENTQQNINGLPRPRQSDEMSYTAIHPQQPRQIAKLKTEDHNIWQKSPHTESVHYQAQPHHHLQQRSDQSTYYMQGNKRNETVFHSGTAIPAKATLPEINNKAAVFPRRNSQSNVVTSNSSMNRFTSYAGAISSQNRPPPNTMKISHNIPSTLPADSNIMAPVPVAASVREAPNHQWSPFWSGLSIQINSPAPPEDIHNKWASNNSITSASLFSSPMPASNYQKGELTTAKVEAKEVNVTDEMIRGRSLRTKILSNKDKMNEGMINMDQGRNVPQFSLFDKQLMYPSKS</sequence>
<evidence type="ECO:0000313" key="2">
    <source>
        <dbReference type="EMBL" id="CAG8524592.1"/>
    </source>
</evidence>
<evidence type="ECO:0000313" key="3">
    <source>
        <dbReference type="Proteomes" id="UP000789396"/>
    </source>
</evidence>
<feature type="compositionally biased region" description="Low complexity" evidence="1">
    <location>
        <begin position="298"/>
        <end position="315"/>
    </location>
</feature>
<dbReference type="OrthoDB" id="2422435at2759"/>
<feature type="compositionally biased region" description="Basic and acidic residues" evidence="1">
    <location>
        <begin position="91"/>
        <end position="103"/>
    </location>
</feature>
<feature type="compositionally biased region" description="Polar residues" evidence="1">
    <location>
        <begin position="227"/>
        <end position="255"/>
    </location>
</feature>
<feature type="compositionally biased region" description="Low complexity" evidence="1">
    <location>
        <begin position="211"/>
        <end position="226"/>
    </location>
</feature>
<feature type="compositionally biased region" description="Polar residues" evidence="1">
    <location>
        <begin position="270"/>
        <end position="281"/>
    </location>
</feature>
<feature type="compositionally biased region" description="Basic residues" evidence="1">
    <location>
        <begin position="287"/>
        <end position="297"/>
    </location>
</feature>
<comment type="caution">
    <text evidence="2">The sequence shown here is derived from an EMBL/GenBank/DDBJ whole genome shotgun (WGS) entry which is preliminary data.</text>
</comment>
<feature type="compositionally biased region" description="Low complexity" evidence="1">
    <location>
        <begin position="104"/>
        <end position="117"/>
    </location>
</feature>
<feature type="region of interest" description="Disordered" evidence="1">
    <location>
        <begin position="211"/>
        <end position="343"/>
    </location>
</feature>
<protein>
    <submittedName>
        <fullName evidence="2">725_t:CDS:1</fullName>
    </submittedName>
</protein>
<organism evidence="2 3">
    <name type="scientific">Racocetra fulgida</name>
    <dbReference type="NCBI Taxonomy" id="60492"/>
    <lineage>
        <taxon>Eukaryota</taxon>
        <taxon>Fungi</taxon>
        <taxon>Fungi incertae sedis</taxon>
        <taxon>Mucoromycota</taxon>
        <taxon>Glomeromycotina</taxon>
        <taxon>Glomeromycetes</taxon>
        <taxon>Diversisporales</taxon>
        <taxon>Gigasporaceae</taxon>
        <taxon>Racocetra</taxon>
    </lineage>
</organism>
<name>A0A9N9FCP1_9GLOM</name>
<feature type="region of interest" description="Disordered" evidence="1">
    <location>
        <begin position="91"/>
        <end position="193"/>
    </location>
</feature>
<keyword evidence="3" id="KW-1185">Reference proteome</keyword>
<dbReference type="EMBL" id="CAJVPZ010003090">
    <property type="protein sequence ID" value="CAG8524592.1"/>
    <property type="molecule type" value="Genomic_DNA"/>
</dbReference>
<feature type="region of interest" description="Disordered" evidence="1">
    <location>
        <begin position="1"/>
        <end position="26"/>
    </location>
</feature>
<dbReference type="Proteomes" id="UP000789396">
    <property type="component" value="Unassembled WGS sequence"/>
</dbReference>
<proteinExistence type="predicted"/>
<evidence type="ECO:0000256" key="1">
    <source>
        <dbReference type="SAM" id="MobiDB-lite"/>
    </source>
</evidence>
<feature type="compositionally biased region" description="Polar residues" evidence="1">
    <location>
        <begin position="146"/>
        <end position="172"/>
    </location>
</feature>
<dbReference type="AlphaFoldDB" id="A0A9N9FCP1"/>